<organism evidence="1 2">
    <name type="scientific">Pedosphaera parvula (strain Ellin514)</name>
    <dbReference type="NCBI Taxonomy" id="320771"/>
    <lineage>
        <taxon>Bacteria</taxon>
        <taxon>Pseudomonadati</taxon>
        <taxon>Verrucomicrobiota</taxon>
        <taxon>Pedosphaerae</taxon>
        <taxon>Pedosphaerales</taxon>
        <taxon>Pedosphaeraceae</taxon>
        <taxon>Pedosphaera</taxon>
    </lineage>
</organism>
<evidence type="ECO:0000313" key="2">
    <source>
        <dbReference type="Proteomes" id="UP000003688"/>
    </source>
</evidence>
<accession>B9XRN8</accession>
<protein>
    <submittedName>
        <fullName evidence="1">Uncharacterized protein</fullName>
    </submittedName>
</protein>
<dbReference type="EMBL" id="ABOX02000066">
    <property type="protein sequence ID" value="EEF57509.1"/>
    <property type="molecule type" value="Genomic_DNA"/>
</dbReference>
<dbReference type="Proteomes" id="UP000003688">
    <property type="component" value="Unassembled WGS sequence"/>
</dbReference>
<dbReference type="STRING" id="320771.Cflav_PD0440"/>
<proteinExistence type="predicted"/>
<sequence>MPFAVFDHRAEAAVLMTEFQIFGIFSRVMRGDRVEAMPIARLRSGGRGRISGCGTCLFVGKAPNELLAKKS</sequence>
<dbReference type="AlphaFoldDB" id="B9XRN8"/>
<comment type="caution">
    <text evidence="1">The sequence shown here is derived from an EMBL/GenBank/DDBJ whole genome shotgun (WGS) entry which is preliminary data.</text>
</comment>
<name>B9XRN8_PEDPL</name>
<keyword evidence="2" id="KW-1185">Reference proteome</keyword>
<evidence type="ECO:0000313" key="1">
    <source>
        <dbReference type="EMBL" id="EEF57509.1"/>
    </source>
</evidence>
<reference evidence="1 2" key="1">
    <citation type="journal article" date="2011" name="J. Bacteriol.">
        <title>Genome sequence of 'Pedosphaera parvula' Ellin514, an aerobic Verrucomicrobial isolate from pasture soil.</title>
        <authorList>
            <person name="Kant R."/>
            <person name="van Passel M.W."/>
            <person name="Sangwan P."/>
            <person name="Palva A."/>
            <person name="Lucas S."/>
            <person name="Copeland A."/>
            <person name="Lapidus A."/>
            <person name="Glavina Del Rio T."/>
            <person name="Dalin E."/>
            <person name="Tice H."/>
            <person name="Bruce D."/>
            <person name="Goodwin L."/>
            <person name="Pitluck S."/>
            <person name="Chertkov O."/>
            <person name="Larimer F.W."/>
            <person name="Land M.L."/>
            <person name="Hauser L."/>
            <person name="Brettin T.S."/>
            <person name="Detter J.C."/>
            <person name="Han S."/>
            <person name="de Vos W.M."/>
            <person name="Janssen P.H."/>
            <person name="Smidt H."/>
        </authorList>
    </citation>
    <scope>NUCLEOTIDE SEQUENCE [LARGE SCALE GENOMIC DNA]</scope>
    <source>
        <strain evidence="1 2">Ellin514</strain>
    </source>
</reference>
<gene>
    <name evidence="1" type="ORF">Cflav_PD0440</name>
</gene>